<proteinExistence type="inferred from homology"/>
<dbReference type="Gene3D" id="2.120.10.30">
    <property type="entry name" value="TolB, C-terminal domain"/>
    <property type="match status" value="2"/>
</dbReference>
<keyword evidence="3" id="KW-1185">Reference proteome</keyword>
<evidence type="ECO:0000256" key="1">
    <source>
        <dbReference type="ARBA" id="ARBA00009820"/>
    </source>
</evidence>
<dbReference type="EMBL" id="BBZA01000113">
    <property type="protein sequence ID" value="GAP63084.1"/>
    <property type="molecule type" value="Genomic_DNA"/>
</dbReference>
<dbReference type="InParanoid" id="A0A0N0RFJ1"/>
<evidence type="ECO:0000313" key="2">
    <source>
        <dbReference type="EMBL" id="GAP63084.1"/>
    </source>
</evidence>
<comment type="caution">
    <text evidence="2">The sequence shown here is derived from an EMBL/GenBank/DDBJ whole genome shotgun (WGS) entry which is preliminary data.</text>
</comment>
<dbReference type="STRING" id="872965.SE16_09535"/>
<dbReference type="AlphaFoldDB" id="A0A0N0RFJ1"/>
<dbReference type="SUPFAM" id="SSF82171">
    <property type="entry name" value="DPP6 N-terminal domain-like"/>
    <property type="match status" value="1"/>
</dbReference>
<reference evidence="3" key="1">
    <citation type="submission" date="2015-08" db="EMBL/GenBank/DDBJ databases">
        <title>Draft Genome Sequence of a Heterotrophic Facultative Anaerobic Bacterium Ardenticatena maritima Strain 110S.</title>
        <authorList>
            <person name="Kawaichi S."/>
            <person name="Yoshida T."/>
            <person name="Sako Y."/>
            <person name="Nakamura R."/>
        </authorList>
    </citation>
    <scope>NUCLEOTIDE SEQUENCE [LARGE SCALE GENOMIC DNA]</scope>
    <source>
        <strain evidence="3">110S</strain>
    </source>
</reference>
<name>A0A0N0RFJ1_9CHLR</name>
<dbReference type="PANTHER" id="PTHR36842">
    <property type="entry name" value="PROTEIN TOLB HOMOLOG"/>
    <property type="match status" value="1"/>
</dbReference>
<dbReference type="InterPro" id="IPR011659">
    <property type="entry name" value="WD40"/>
</dbReference>
<accession>A0A0N0RFJ1</accession>
<organism evidence="2 3">
    <name type="scientific">Ardenticatena maritima</name>
    <dbReference type="NCBI Taxonomy" id="872965"/>
    <lineage>
        <taxon>Bacteria</taxon>
        <taxon>Bacillati</taxon>
        <taxon>Chloroflexota</taxon>
        <taxon>Ardenticatenia</taxon>
        <taxon>Ardenticatenales</taxon>
        <taxon>Ardenticatenaceae</taxon>
        <taxon>Ardenticatena</taxon>
    </lineage>
</organism>
<gene>
    <name evidence="2" type="primary">tolB</name>
    <name evidence="2" type="ORF">ARMA_1509</name>
</gene>
<evidence type="ECO:0000313" key="3">
    <source>
        <dbReference type="Proteomes" id="UP000037784"/>
    </source>
</evidence>
<protein>
    <submittedName>
        <fullName evidence="2">TolB protein</fullName>
    </submittedName>
</protein>
<dbReference type="Proteomes" id="UP000037784">
    <property type="component" value="Unassembled WGS sequence"/>
</dbReference>
<dbReference type="InterPro" id="IPR011042">
    <property type="entry name" value="6-blade_b-propeller_TolB-like"/>
</dbReference>
<comment type="similarity">
    <text evidence="1">Belongs to the TolB family.</text>
</comment>
<dbReference type="PANTHER" id="PTHR36842:SF1">
    <property type="entry name" value="PROTEIN TOLB"/>
    <property type="match status" value="1"/>
</dbReference>
<dbReference type="Pfam" id="PF07676">
    <property type="entry name" value="PD40"/>
    <property type="match status" value="4"/>
</dbReference>
<sequence>MVGVGMDPAWSPDGRRFAYVDWRKPAPGVYIANADGSNAVRVFEDDLVRQPAWSPDGGRLAFTWQNGGRLHEEEQCFSLFGFSFCTILPADPYWQLGMVNLADGTFQGLPSDAHSFSPSWTPDGAALIYRGDNPDPDRPGGALRRLTLADGAQTTVLGDHYAHDPQVCANGMVAFTYWQHDHWEIYTVALDGSNLRRLTTHSPLALDPPPNNAAPAWSPDCRRIAFLSDRDGVWRIYVMDADGGNQRPMFGDALDNLGLTYTGYDDRVISWAP</sequence>